<dbReference type="STRING" id="4572.M8A3F9"/>
<name>M8A3F9_TRIUA</name>
<dbReference type="Gene3D" id="3.80.10.10">
    <property type="entry name" value="Ribonuclease Inhibitor"/>
    <property type="match status" value="2"/>
</dbReference>
<organism evidence="2">
    <name type="scientific">Triticum urartu</name>
    <name type="common">Red wild einkorn</name>
    <name type="synonym">Crithodium urartu</name>
    <dbReference type="NCBI Taxonomy" id="4572"/>
    <lineage>
        <taxon>Eukaryota</taxon>
        <taxon>Viridiplantae</taxon>
        <taxon>Streptophyta</taxon>
        <taxon>Embryophyta</taxon>
        <taxon>Tracheophyta</taxon>
        <taxon>Spermatophyta</taxon>
        <taxon>Magnoliopsida</taxon>
        <taxon>Liliopsida</taxon>
        <taxon>Poales</taxon>
        <taxon>Poaceae</taxon>
        <taxon>BOP clade</taxon>
        <taxon>Pooideae</taxon>
        <taxon>Triticodae</taxon>
        <taxon>Triticeae</taxon>
        <taxon>Triticinae</taxon>
        <taxon>Triticum</taxon>
    </lineage>
</organism>
<sequence>MGINYLRIEDIYIPHNQKDAVVFTSTQIAIENVRIAKLLPNLEIAQVVQLRHSMEDIPEPLLAEIVKRITKTSDLNSLSLVSKQLCTVEAEHRDAIRVGCGLNPSAEALVSLFSRFPNLVKVEINYSGWKTSNRDQLNNQGLLVLSSHCPSLSDLALSLCSYIDDAGLGYLAECKNLKSLRLDRAPAVTSTGIFQVAVGCSQKLGFVFLLAKCKALETLYLDYVIGLKENEMIALFQRCSKLKTISLKLMPLRCEDYEFRTPLTDVSLKALAISCPMLQVVELTFAFCDPVWPTEIGFTQEGIVTLIQSCPIRALLLNGANILYDEGMKCLSSSQFLENLELVDCRSITDASMNFIIQAPCLSNLTLRKCKKVTDDGMAELARSQKLESLTIIGCCQISQKGVQGAAKSVHYLAEIESPGSLKGMVSFTADNPLVEKICETIRQIHADANISNTRESVSPAPITCNQYEKEV</sequence>
<dbReference type="GO" id="GO:0019005">
    <property type="term" value="C:SCF ubiquitin ligase complex"/>
    <property type="evidence" value="ECO:0007669"/>
    <property type="project" value="TreeGrafter"/>
</dbReference>
<dbReference type="SUPFAM" id="SSF52047">
    <property type="entry name" value="RNI-like"/>
    <property type="match status" value="1"/>
</dbReference>
<dbReference type="FunFam" id="1.20.1280.50:FF:000023">
    <property type="entry name" value="F-box/LRR-repeat protein 4"/>
    <property type="match status" value="1"/>
</dbReference>
<dbReference type="eggNOG" id="KOG1947">
    <property type="taxonomic scope" value="Eukaryota"/>
</dbReference>
<dbReference type="OMA" id="WASLQKF"/>
<protein>
    <recommendedName>
        <fullName evidence="1">F-box/LRR-repeat protein 15-like leucin rich repeat domain-containing protein</fullName>
    </recommendedName>
</protein>
<dbReference type="Pfam" id="PF25372">
    <property type="entry name" value="DUF7885"/>
    <property type="match status" value="1"/>
</dbReference>
<proteinExistence type="predicted"/>
<dbReference type="EMBL" id="KD176199">
    <property type="protein sequence ID" value="EMS54954.1"/>
    <property type="molecule type" value="Genomic_DNA"/>
</dbReference>
<dbReference type="PANTHER" id="PTHR13318">
    <property type="entry name" value="PARTNER OF PAIRED, ISOFORM B-RELATED"/>
    <property type="match status" value="1"/>
</dbReference>
<gene>
    <name evidence="2" type="ORF">TRIUR3_03412</name>
</gene>
<dbReference type="PANTHER" id="PTHR13318:SF271">
    <property type="entry name" value="COI1 F-BOX DOMAIN-CONTAINING PROTEIN"/>
    <property type="match status" value="1"/>
</dbReference>
<feature type="domain" description="F-box/LRR-repeat protein 15-like leucin rich repeat" evidence="1">
    <location>
        <begin position="313"/>
        <end position="404"/>
    </location>
</feature>
<dbReference type="SMART" id="SM00367">
    <property type="entry name" value="LRR_CC"/>
    <property type="match status" value="6"/>
</dbReference>
<reference evidence="2" key="1">
    <citation type="journal article" date="2013" name="Nature">
        <title>Draft genome of the wheat A-genome progenitor Triticum urartu.</title>
        <authorList>
            <person name="Ling H.Q."/>
            <person name="Zhao S."/>
            <person name="Liu D."/>
            <person name="Wang J."/>
            <person name="Sun H."/>
            <person name="Zhang C."/>
            <person name="Fan H."/>
            <person name="Li D."/>
            <person name="Dong L."/>
            <person name="Tao Y."/>
            <person name="Gao C."/>
            <person name="Wu H."/>
            <person name="Li Y."/>
            <person name="Cui Y."/>
            <person name="Guo X."/>
            <person name="Zheng S."/>
            <person name="Wang B."/>
            <person name="Yu K."/>
            <person name="Liang Q."/>
            <person name="Yang W."/>
            <person name="Lou X."/>
            <person name="Chen J."/>
            <person name="Feng M."/>
            <person name="Jian J."/>
            <person name="Zhang X."/>
            <person name="Luo G."/>
            <person name="Jiang Y."/>
            <person name="Liu J."/>
            <person name="Wang Z."/>
            <person name="Sha Y."/>
            <person name="Zhang B."/>
            <person name="Wu H."/>
            <person name="Tang D."/>
            <person name="Shen Q."/>
            <person name="Xue P."/>
            <person name="Zou S."/>
            <person name="Wang X."/>
            <person name="Liu X."/>
            <person name="Wang F."/>
            <person name="Yang Y."/>
            <person name="An X."/>
            <person name="Dong Z."/>
            <person name="Zhang K."/>
            <person name="Zhang X."/>
            <person name="Luo M.C."/>
            <person name="Dvorak J."/>
            <person name="Tong Y."/>
            <person name="Wang J."/>
            <person name="Yang H."/>
            <person name="Li Z."/>
            <person name="Wang D."/>
            <person name="Zhang A."/>
            <person name="Wang J."/>
        </authorList>
    </citation>
    <scope>NUCLEOTIDE SEQUENCE</scope>
</reference>
<accession>M8A3F9</accession>
<evidence type="ECO:0000259" key="1">
    <source>
        <dbReference type="Pfam" id="PF25372"/>
    </source>
</evidence>
<dbReference type="GO" id="GO:0031146">
    <property type="term" value="P:SCF-dependent proteasomal ubiquitin-dependent protein catabolic process"/>
    <property type="evidence" value="ECO:0007669"/>
    <property type="project" value="TreeGrafter"/>
</dbReference>
<dbReference type="InterPro" id="IPR032675">
    <property type="entry name" value="LRR_dom_sf"/>
</dbReference>
<dbReference type="Pfam" id="PF13516">
    <property type="entry name" value="LRR_6"/>
    <property type="match status" value="1"/>
</dbReference>
<dbReference type="InterPro" id="IPR001611">
    <property type="entry name" value="Leu-rich_rpt"/>
</dbReference>
<dbReference type="InterPro" id="IPR006553">
    <property type="entry name" value="Leu-rich_rpt_Cys-con_subtyp"/>
</dbReference>
<dbReference type="AlphaFoldDB" id="M8A3F9"/>
<evidence type="ECO:0000313" key="2">
    <source>
        <dbReference type="EMBL" id="EMS54954.1"/>
    </source>
</evidence>
<dbReference type="InterPro" id="IPR057207">
    <property type="entry name" value="FBXL15_LRR"/>
</dbReference>